<gene>
    <name evidence="2" type="ORF">BG015_000854</name>
</gene>
<dbReference type="AlphaFoldDB" id="A0A9P5RU28"/>
<evidence type="ECO:0000313" key="3">
    <source>
        <dbReference type="Proteomes" id="UP000748756"/>
    </source>
</evidence>
<dbReference type="EMBL" id="JAAAUQ010001147">
    <property type="protein sequence ID" value="KAF9142457.1"/>
    <property type="molecule type" value="Genomic_DNA"/>
</dbReference>
<reference evidence="2" key="1">
    <citation type="journal article" date="2020" name="Fungal Divers.">
        <title>Resolving the Mortierellaceae phylogeny through synthesis of multi-gene phylogenetics and phylogenomics.</title>
        <authorList>
            <person name="Vandepol N."/>
            <person name="Liber J."/>
            <person name="Desiro A."/>
            <person name="Na H."/>
            <person name="Kennedy M."/>
            <person name="Barry K."/>
            <person name="Grigoriev I.V."/>
            <person name="Miller A.N."/>
            <person name="O'Donnell K."/>
            <person name="Stajich J.E."/>
            <person name="Bonito G."/>
        </authorList>
    </citation>
    <scope>NUCLEOTIDE SEQUENCE</scope>
    <source>
        <strain evidence="2">NRRL 6426</strain>
    </source>
</reference>
<feature type="region of interest" description="Disordered" evidence="1">
    <location>
        <begin position="117"/>
        <end position="146"/>
    </location>
</feature>
<protein>
    <submittedName>
        <fullName evidence="2">Uncharacterized protein</fullName>
    </submittedName>
</protein>
<feature type="non-terminal residue" evidence="2">
    <location>
        <position position="1"/>
    </location>
</feature>
<comment type="caution">
    <text evidence="2">The sequence shown here is derived from an EMBL/GenBank/DDBJ whole genome shotgun (WGS) entry which is preliminary data.</text>
</comment>
<sequence>FTNDLQYTLKTGESKTITFKMKLQRVGAQALMLKFIENIIPAAAAGPLNSLSVSWSPKVTVPGFPIGLFPDMSSGIYYPETAGLITLQTGPDFALIKDWYYKEYAYTPAPIVAPTPEPVVSPTTPSVAPSPTPSPETTIPPVAPAA</sequence>
<dbReference type="Proteomes" id="UP000748756">
    <property type="component" value="Unassembled WGS sequence"/>
</dbReference>
<dbReference type="OrthoDB" id="10039566at2759"/>
<proteinExistence type="predicted"/>
<organism evidence="2 3">
    <name type="scientific">Linnemannia schmuckeri</name>
    <dbReference type="NCBI Taxonomy" id="64567"/>
    <lineage>
        <taxon>Eukaryota</taxon>
        <taxon>Fungi</taxon>
        <taxon>Fungi incertae sedis</taxon>
        <taxon>Mucoromycota</taxon>
        <taxon>Mortierellomycotina</taxon>
        <taxon>Mortierellomycetes</taxon>
        <taxon>Mortierellales</taxon>
        <taxon>Mortierellaceae</taxon>
        <taxon>Linnemannia</taxon>
    </lineage>
</organism>
<evidence type="ECO:0000313" key="2">
    <source>
        <dbReference type="EMBL" id="KAF9142457.1"/>
    </source>
</evidence>
<evidence type="ECO:0000256" key="1">
    <source>
        <dbReference type="SAM" id="MobiDB-lite"/>
    </source>
</evidence>
<keyword evidence="3" id="KW-1185">Reference proteome</keyword>
<accession>A0A9P5RU28</accession>
<name>A0A9P5RU28_9FUNG</name>